<comment type="caution">
    <text evidence="2">The sequence shown here is derived from an EMBL/GenBank/DDBJ whole genome shotgun (WGS) entry which is preliminary data.</text>
</comment>
<dbReference type="SUPFAM" id="SSF52768">
    <property type="entry name" value="Arginase/deacetylase"/>
    <property type="match status" value="1"/>
</dbReference>
<feature type="non-terminal residue" evidence="2">
    <location>
        <position position="100"/>
    </location>
</feature>
<name>X1VX00_9ZZZZ</name>
<dbReference type="Gene3D" id="3.40.800.20">
    <property type="entry name" value="Histone deacetylase domain"/>
    <property type="match status" value="1"/>
</dbReference>
<dbReference type="InterPro" id="IPR023801">
    <property type="entry name" value="His_deacetylse_dom"/>
</dbReference>
<dbReference type="InterPro" id="IPR037138">
    <property type="entry name" value="His_deacetylse_dom_sf"/>
</dbReference>
<gene>
    <name evidence="2" type="ORF">S12H4_44633</name>
</gene>
<evidence type="ECO:0000259" key="1">
    <source>
        <dbReference type="Pfam" id="PF00850"/>
    </source>
</evidence>
<dbReference type="AlphaFoldDB" id="X1VX00"/>
<evidence type="ECO:0000313" key="2">
    <source>
        <dbReference type="EMBL" id="GAJ15940.1"/>
    </source>
</evidence>
<dbReference type="Pfam" id="PF00850">
    <property type="entry name" value="Hist_deacetyl"/>
    <property type="match status" value="1"/>
</dbReference>
<dbReference type="InterPro" id="IPR023696">
    <property type="entry name" value="Ureohydrolase_dom_sf"/>
</dbReference>
<feature type="domain" description="Histone deacetylase" evidence="1">
    <location>
        <begin position="21"/>
        <end position="100"/>
    </location>
</feature>
<protein>
    <recommendedName>
        <fullName evidence="1">Histone deacetylase domain-containing protein</fullName>
    </recommendedName>
</protein>
<proteinExistence type="predicted"/>
<sequence length="100" mass="11285">MIKIAIVRDPIYLKHSNGPGHPESPERLKAIDKLLKNFPWKSRIIDIPARQATFDELAWVHDSDYIKRIEMTKERSFTMLDPDTGAASDSYSAAVRAAGC</sequence>
<dbReference type="EMBL" id="BARW01027519">
    <property type="protein sequence ID" value="GAJ15940.1"/>
    <property type="molecule type" value="Genomic_DNA"/>
</dbReference>
<reference evidence="2" key="1">
    <citation type="journal article" date="2014" name="Front. Microbiol.">
        <title>High frequency of phylogenetically diverse reductive dehalogenase-homologous genes in deep subseafloor sedimentary metagenomes.</title>
        <authorList>
            <person name="Kawai M."/>
            <person name="Futagami T."/>
            <person name="Toyoda A."/>
            <person name="Takaki Y."/>
            <person name="Nishi S."/>
            <person name="Hori S."/>
            <person name="Arai W."/>
            <person name="Tsubouchi T."/>
            <person name="Morono Y."/>
            <person name="Uchiyama I."/>
            <person name="Ito T."/>
            <person name="Fujiyama A."/>
            <person name="Inagaki F."/>
            <person name="Takami H."/>
        </authorList>
    </citation>
    <scope>NUCLEOTIDE SEQUENCE</scope>
    <source>
        <strain evidence="2">Expedition CK06-06</strain>
    </source>
</reference>
<organism evidence="2">
    <name type="scientific">marine sediment metagenome</name>
    <dbReference type="NCBI Taxonomy" id="412755"/>
    <lineage>
        <taxon>unclassified sequences</taxon>
        <taxon>metagenomes</taxon>
        <taxon>ecological metagenomes</taxon>
    </lineage>
</organism>
<accession>X1VX00</accession>